<keyword evidence="3" id="KW-1185">Reference proteome</keyword>
<dbReference type="GO" id="GO:0030414">
    <property type="term" value="F:peptidase inhibitor activity"/>
    <property type="evidence" value="ECO:0007669"/>
    <property type="project" value="InterPro"/>
</dbReference>
<comment type="caution">
    <text evidence="2">The sequence shown here is derived from an EMBL/GenBank/DDBJ whole genome shotgun (WGS) entry which is preliminary data.</text>
</comment>
<gene>
    <name evidence="2" type="ORF">QYM36_007841</name>
</gene>
<organism evidence="2 3">
    <name type="scientific">Artemia franciscana</name>
    <name type="common">Brine shrimp</name>
    <name type="synonym">Artemia sanfranciscana</name>
    <dbReference type="NCBI Taxonomy" id="6661"/>
    <lineage>
        <taxon>Eukaryota</taxon>
        <taxon>Metazoa</taxon>
        <taxon>Ecdysozoa</taxon>
        <taxon>Arthropoda</taxon>
        <taxon>Crustacea</taxon>
        <taxon>Branchiopoda</taxon>
        <taxon>Anostraca</taxon>
        <taxon>Artemiidae</taxon>
        <taxon>Artemia</taxon>
    </lineage>
</organism>
<dbReference type="InterPro" id="IPR036645">
    <property type="entry name" value="Elafin-like_sf"/>
</dbReference>
<dbReference type="GO" id="GO:0005576">
    <property type="term" value="C:extracellular region"/>
    <property type="evidence" value="ECO:0007669"/>
    <property type="project" value="InterPro"/>
</dbReference>
<dbReference type="SUPFAM" id="SSF57256">
    <property type="entry name" value="Elafin-like"/>
    <property type="match status" value="1"/>
</dbReference>
<dbReference type="InterPro" id="IPR008197">
    <property type="entry name" value="WAP_dom"/>
</dbReference>
<dbReference type="Pfam" id="PF00095">
    <property type="entry name" value="WAP"/>
    <property type="match status" value="1"/>
</dbReference>
<dbReference type="EMBL" id="JAVRJZ010000001">
    <property type="protein sequence ID" value="KAK2727146.1"/>
    <property type="molecule type" value="Genomic_DNA"/>
</dbReference>
<feature type="domain" description="WAP" evidence="1">
    <location>
        <begin position="54"/>
        <end position="100"/>
    </location>
</feature>
<accession>A0AA88IHT5</accession>
<proteinExistence type="predicted"/>
<dbReference type="Proteomes" id="UP001187531">
    <property type="component" value="Unassembled WGS sequence"/>
</dbReference>
<evidence type="ECO:0000313" key="2">
    <source>
        <dbReference type="EMBL" id="KAK2727146.1"/>
    </source>
</evidence>
<name>A0AA88IHT5_ARTSF</name>
<evidence type="ECO:0000259" key="1">
    <source>
        <dbReference type="Pfam" id="PF00095"/>
    </source>
</evidence>
<sequence length="189" mass="21492">MRYSEVISIKVVFLVGINWCQELIVDDKSILGDEIQNKGDNNQGINTNVPTIDGDCPHFEIGVEKNNSKFCEQKPCRFQADCTGNLSCCYNGCIFTCLEPTPRIAVDWISEDETIWGDVTLRELEVDYWDNEHELRSGPDNQIQLEGGCLLTSEQYLAMEQFKQKNTVVDCFCDESAVKCKIRETSEDI</sequence>
<evidence type="ECO:0000313" key="3">
    <source>
        <dbReference type="Proteomes" id="UP001187531"/>
    </source>
</evidence>
<reference evidence="2" key="1">
    <citation type="submission" date="2023-07" db="EMBL/GenBank/DDBJ databases">
        <title>Chromosome-level genome assembly of Artemia franciscana.</title>
        <authorList>
            <person name="Jo E."/>
        </authorList>
    </citation>
    <scope>NUCLEOTIDE SEQUENCE</scope>
    <source>
        <tissue evidence="2">Whole body</tissue>
    </source>
</reference>
<protein>
    <recommendedName>
        <fullName evidence="1">WAP domain-containing protein</fullName>
    </recommendedName>
</protein>
<dbReference type="Gene3D" id="4.10.75.10">
    <property type="entry name" value="Elafin-like"/>
    <property type="match status" value="1"/>
</dbReference>
<dbReference type="AlphaFoldDB" id="A0AA88IHT5"/>